<keyword evidence="1" id="KW-0812">Transmembrane</keyword>
<organism evidence="2 3">
    <name type="scientific">Roseobacter fucihabitans</name>
    <dbReference type="NCBI Taxonomy" id="1537242"/>
    <lineage>
        <taxon>Bacteria</taxon>
        <taxon>Pseudomonadati</taxon>
        <taxon>Pseudomonadota</taxon>
        <taxon>Alphaproteobacteria</taxon>
        <taxon>Rhodobacterales</taxon>
        <taxon>Roseobacteraceae</taxon>
        <taxon>Roseobacter</taxon>
    </lineage>
</organism>
<feature type="transmembrane region" description="Helical" evidence="1">
    <location>
        <begin position="7"/>
        <end position="24"/>
    </location>
</feature>
<name>A0ABZ2BRN3_9RHOB</name>
<evidence type="ECO:0000256" key="1">
    <source>
        <dbReference type="SAM" id="Phobius"/>
    </source>
</evidence>
<proteinExistence type="predicted"/>
<evidence type="ECO:0000313" key="2">
    <source>
        <dbReference type="EMBL" id="WVX47514.1"/>
    </source>
</evidence>
<protein>
    <submittedName>
        <fullName evidence="2">Uncharacterized protein</fullName>
    </submittedName>
</protein>
<keyword evidence="3" id="KW-1185">Reference proteome</keyword>
<dbReference type="Proteomes" id="UP001318682">
    <property type="component" value="Chromosome"/>
</dbReference>
<keyword evidence="1" id="KW-0472">Membrane</keyword>
<reference evidence="3" key="1">
    <citation type="submission" date="2024-01" db="EMBL/GenBank/DDBJ databases">
        <title>Roseobacter fucihabitans sp. nov., isolated from the brown alga Fucus spiralis.</title>
        <authorList>
            <person name="Hahnke S."/>
            <person name="Berger M."/>
            <person name="Schlingloff A."/>
            <person name="Athale I."/>
            <person name="Neumann-Schaal M."/>
            <person name="Adenaya A."/>
            <person name="Poehlein A."/>
            <person name="Daniel R."/>
            <person name="Pertersen J."/>
            <person name="Brinkhoff T."/>
        </authorList>
    </citation>
    <scope>NUCLEOTIDE SEQUENCE [LARGE SCALE GENOMIC DNA]</scope>
    <source>
        <strain evidence="3">B14</strain>
    </source>
</reference>
<dbReference type="EMBL" id="CP143423">
    <property type="protein sequence ID" value="WVX47514.1"/>
    <property type="molecule type" value="Genomic_DNA"/>
</dbReference>
<accession>A0ABZ2BRN3</accession>
<dbReference type="RefSeq" id="WP_187431850.1">
    <property type="nucleotide sequence ID" value="NZ_CP143423.1"/>
</dbReference>
<sequence>MDWDSPVIDVLAVIFTALLAYNVGASGAGAVGQMIAVTFLVGTIARLLWSLNYKDD</sequence>
<keyword evidence="1" id="KW-1133">Transmembrane helix</keyword>
<feature type="transmembrane region" description="Helical" evidence="1">
    <location>
        <begin position="30"/>
        <end position="49"/>
    </location>
</feature>
<evidence type="ECO:0000313" key="3">
    <source>
        <dbReference type="Proteomes" id="UP001318682"/>
    </source>
</evidence>
<gene>
    <name evidence="2" type="ORF">ROLI_005830</name>
</gene>